<name>A0A6A6F365_9PEZI</name>
<dbReference type="Proteomes" id="UP000799539">
    <property type="component" value="Unassembled WGS sequence"/>
</dbReference>
<proteinExistence type="predicted"/>
<evidence type="ECO:0000313" key="2">
    <source>
        <dbReference type="Proteomes" id="UP000799539"/>
    </source>
</evidence>
<keyword evidence="2" id="KW-1185">Reference proteome</keyword>
<protein>
    <submittedName>
        <fullName evidence="1">Uncharacterized protein</fullName>
    </submittedName>
</protein>
<organism evidence="1 2">
    <name type="scientific">Cercospora zeae-maydis SCOH1-5</name>
    <dbReference type="NCBI Taxonomy" id="717836"/>
    <lineage>
        <taxon>Eukaryota</taxon>
        <taxon>Fungi</taxon>
        <taxon>Dikarya</taxon>
        <taxon>Ascomycota</taxon>
        <taxon>Pezizomycotina</taxon>
        <taxon>Dothideomycetes</taxon>
        <taxon>Dothideomycetidae</taxon>
        <taxon>Mycosphaerellales</taxon>
        <taxon>Mycosphaerellaceae</taxon>
        <taxon>Cercospora</taxon>
    </lineage>
</organism>
<dbReference type="OrthoDB" id="3636905at2759"/>
<reference evidence="1" key="1">
    <citation type="journal article" date="2020" name="Stud. Mycol.">
        <title>101 Dothideomycetes genomes: a test case for predicting lifestyles and emergence of pathogens.</title>
        <authorList>
            <person name="Haridas S."/>
            <person name="Albert R."/>
            <person name="Binder M."/>
            <person name="Bloem J."/>
            <person name="Labutti K."/>
            <person name="Salamov A."/>
            <person name="Andreopoulos B."/>
            <person name="Baker S."/>
            <person name="Barry K."/>
            <person name="Bills G."/>
            <person name="Bluhm B."/>
            <person name="Cannon C."/>
            <person name="Castanera R."/>
            <person name="Culley D."/>
            <person name="Daum C."/>
            <person name="Ezra D."/>
            <person name="Gonzalez J."/>
            <person name="Henrissat B."/>
            <person name="Kuo A."/>
            <person name="Liang C."/>
            <person name="Lipzen A."/>
            <person name="Lutzoni F."/>
            <person name="Magnuson J."/>
            <person name="Mondo S."/>
            <person name="Nolan M."/>
            <person name="Ohm R."/>
            <person name="Pangilinan J."/>
            <person name="Park H.-J."/>
            <person name="Ramirez L."/>
            <person name="Alfaro M."/>
            <person name="Sun H."/>
            <person name="Tritt A."/>
            <person name="Yoshinaga Y."/>
            <person name="Zwiers L.-H."/>
            <person name="Turgeon B."/>
            <person name="Goodwin S."/>
            <person name="Spatafora J."/>
            <person name="Crous P."/>
            <person name="Grigoriev I."/>
        </authorList>
    </citation>
    <scope>NUCLEOTIDE SEQUENCE</scope>
    <source>
        <strain evidence="1">SCOH1-5</strain>
    </source>
</reference>
<dbReference type="AlphaFoldDB" id="A0A6A6F365"/>
<dbReference type="EMBL" id="ML992694">
    <property type="protein sequence ID" value="KAF2208375.1"/>
    <property type="molecule type" value="Genomic_DNA"/>
</dbReference>
<evidence type="ECO:0000313" key="1">
    <source>
        <dbReference type="EMBL" id="KAF2208375.1"/>
    </source>
</evidence>
<accession>A0A6A6F365</accession>
<sequence>MPSSSTSTTSQECLILSHYKILCARLCTVGFNQAASTITDWYAGLLESSATELWQHASKDKKWWTEMAEYSNKPGKTPSDGAYAAGNLVSDSAAVLFRFGRNMEATRFCELADEVIEWAQQVEMSEKERSVWRMNC</sequence>
<gene>
    <name evidence="1" type="ORF">CERZMDRAFT_101444</name>
</gene>